<organism evidence="1 2">
    <name type="scientific">Gordonia phage GordTnk2</name>
    <dbReference type="NCBI Taxonomy" id="1622192"/>
    <lineage>
        <taxon>Viruses</taxon>
        <taxon>Duplodnaviria</taxon>
        <taxon>Heunggongvirae</taxon>
        <taxon>Uroviricota</taxon>
        <taxon>Caudoviricetes</taxon>
        <taxon>Gordtnkvirus</taxon>
        <taxon>Gordtnkvirus gordtnk2</taxon>
    </lineage>
</organism>
<evidence type="ECO:0000313" key="1">
    <source>
        <dbReference type="EMBL" id="AKC02759.1"/>
    </source>
</evidence>
<keyword evidence="2" id="KW-1185">Reference proteome</keyword>
<dbReference type="EMBL" id="KP790008">
    <property type="protein sequence ID" value="AKC02759.1"/>
    <property type="molecule type" value="Genomic_DNA"/>
</dbReference>
<dbReference type="RefSeq" id="YP_009223927.1">
    <property type="nucleotide sequence ID" value="NC_029074.1"/>
</dbReference>
<proteinExistence type="predicted"/>
<dbReference type="Proteomes" id="UP000033020">
    <property type="component" value="Segment"/>
</dbReference>
<protein>
    <recommendedName>
        <fullName evidence="3">Minor tail protein</fullName>
    </recommendedName>
</protein>
<name>A0A0E3T6F7_9CAUD</name>
<accession>A0A0E3T6F7</accession>
<dbReference type="Gene3D" id="2.60.120.260">
    <property type="entry name" value="Galactose-binding domain-like"/>
    <property type="match status" value="1"/>
</dbReference>
<gene>
    <name evidence="1" type="ORF">GordTnk2_19</name>
</gene>
<evidence type="ECO:0008006" key="3">
    <source>
        <dbReference type="Google" id="ProtNLM"/>
    </source>
</evidence>
<dbReference type="GeneID" id="26795066"/>
<sequence>MSALSDLATAQGIDRYVEKKVSTELIRQRPAPRYATVVGIDTDSKIAEVSFVGEDSVVKVPYTNIAPSEIGQEVRIEGIPGDRYITAIRGLSADENKILDLGENLELTKNDIAAALQGDYAGDDPILGQIKDWAEGILGGGVGEFIGSIFTGGGLFNLGQLTNKPINLISYTGEFDLSNTVKTGEGWSWDENEGHTNPGSAKFTASEAVGGVLTPPRPARVEPGKTYPVEAFLKWQDIVATGEAFSIDITWYRRDRTQISTTVAASISDPASSADWYKLTGNVIAPEDAFWAAVFFRVGPLVTAGYVWFDDVGIFANQASLPQILIANLPEDLQNLFGWLEALVNQLLGALSIPALGTLFDKIADLSDEIESWFGNTESLAGDFFDLVNNLISNPVAVLGAIPQTLVTGLPSALTDFLSMFGQFSDISQGIPTIPINSLVQGFKDGWGNRDSEIADLQDKTQALEGVKGYRATYMPIGSGTTPVGNWKWLGFTATVGPSVGTTVTSEGMIVLHSKGLWRADTQVYFSWEAVLDVIEVEIVVFDEFGVAFGKRSLKLKTGTGTNSQYTATCNYTFVVPRPGFGVRVQARTDALGREILTGLQYTSFTVNKWSSETE</sequence>
<evidence type="ECO:0000313" key="2">
    <source>
        <dbReference type="Proteomes" id="UP000033020"/>
    </source>
</evidence>
<reference evidence="1 2" key="1">
    <citation type="journal article" date="2015" name="Sci. Rep.">
        <title>Bacteriophages of wastewater foaming-associated filamentous Gordonia reduce host levels in raw activated sludge.</title>
        <authorList>
            <person name="Liu M."/>
            <person name="Gill J.J."/>
            <person name="Young R."/>
            <person name="Summer E.J."/>
        </authorList>
    </citation>
    <scope>NUCLEOTIDE SEQUENCE [LARGE SCALE GENOMIC DNA]</scope>
</reference>
<dbReference type="KEGG" id="vg:26795066"/>